<evidence type="ECO:0000313" key="3">
    <source>
        <dbReference type="EMBL" id="MBI3126831.1"/>
    </source>
</evidence>
<protein>
    <submittedName>
        <fullName evidence="3">SRPBCC family protein</fullName>
    </submittedName>
</protein>
<dbReference type="Pfam" id="PF10604">
    <property type="entry name" value="Polyketide_cyc2"/>
    <property type="match status" value="1"/>
</dbReference>
<dbReference type="PANTHER" id="PTHR43081">
    <property type="entry name" value="ADENYLATE CYCLASE, TERMINAL-DIFFERENTIATION SPECIFIC-RELATED"/>
    <property type="match status" value="1"/>
</dbReference>
<dbReference type="SMART" id="SM00044">
    <property type="entry name" value="CYCc"/>
    <property type="match status" value="1"/>
</dbReference>
<dbReference type="GO" id="GO:0035556">
    <property type="term" value="P:intracellular signal transduction"/>
    <property type="evidence" value="ECO:0007669"/>
    <property type="project" value="InterPro"/>
</dbReference>
<evidence type="ECO:0000256" key="1">
    <source>
        <dbReference type="SAM" id="MobiDB-lite"/>
    </source>
</evidence>
<dbReference type="InterPro" id="IPR019587">
    <property type="entry name" value="Polyketide_cyclase/dehydratase"/>
</dbReference>
<dbReference type="Pfam" id="PF00211">
    <property type="entry name" value="Guanylate_cyc"/>
    <property type="match status" value="1"/>
</dbReference>
<reference evidence="3" key="1">
    <citation type="submission" date="2020-07" db="EMBL/GenBank/DDBJ databases">
        <title>Huge and variable diversity of episymbiotic CPR bacteria and DPANN archaea in groundwater ecosystems.</title>
        <authorList>
            <person name="He C.Y."/>
            <person name="Keren R."/>
            <person name="Whittaker M."/>
            <person name="Farag I.F."/>
            <person name="Doudna J."/>
            <person name="Cate J.H.D."/>
            <person name="Banfield J.F."/>
        </authorList>
    </citation>
    <scope>NUCLEOTIDE SEQUENCE</scope>
    <source>
        <strain evidence="3">NC_groundwater_763_Ag_S-0.2um_68_21</strain>
    </source>
</reference>
<dbReference type="PANTHER" id="PTHR43081:SF19">
    <property type="entry name" value="PH-SENSITIVE ADENYLATE CYCLASE RV1264"/>
    <property type="match status" value="1"/>
</dbReference>
<dbReference type="InterPro" id="IPR023393">
    <property type="entry name" value="START-like_dom_sf"/>
</dbReference>
<feature type="domain" description="Guanylate cyclase" evidence="2">
    <location>
        <begin position="456"/>
        <end position="574"/>
    </location>
</feature>
<sequence length="629" mass="68702">MAAPDPSVLPPAPPLLGEEAPAAQAGPVETWAWEWRLAVPPGRLWPFASDTDRLNRLAGLPPVRYRFEPRPGGGSRTLAEMRLLFGLVRLRYEETPFEWVLNRRYAVRRTFARGPLREYVAASELHPEGEGTRLVQTVAFRLRWPLLRPLLPLVEAHVRRRFGRALARAAGEAAGPPPVGRREDSATEERVLRLLAAARPPVEGEPARLLARHVASAPDGEVRLIRPFALARRHGRPRAEMLEACLAGVETGALNLTWAVLCPHCRGAQQRAGSLAELERESYCPACNVRFEAQFDLSVEATFSSVPSLRAVKEETYCTGSPQNTPHILQQILLPPGRERAEELELPPGTYRLRSPQSAGYASLRLHPEGPPGGRPLEVEVFPGGIRPPQIDLAAGRLLFRCRNRGEADALLVLERTAWADDAATGIDVAFFERYRRLFGADAFRPGEGLAAHNVTLLFTDLKGSTAMYEAIGDAPAYGRVRDHFGILEEAIRTNGGGLVKTIGDAVMASFKTPGDAVRAALAMHAGIGRWNAEHGREPLVLKMGAHAGHALVVTSNGRLDFFGRMVNIAARAQEASQGGDIVLTPPVYEDPEAARLLAETPHRAEALSLPLRGIEGSFLLRRVRPLGG</sequence>
<dbReference type="InterPro" id="IPR050697">
    <property type="entry name" value="Adenylyl/Guanylyl_Cyclase_3/4"/>
</dbReference>
<evidence type="ECO:0000259" key="2">
    <source>
        <dbReference type="PROSITE" id="PS50125"/>
    </source>
</evidence>
<evidence type="ECO:0000313" key="4">
    <source>
        <dbReference type="Proteomes" id="UP000782312"/>
    </source>
</evidence>
<gene>
    <name evidence="3" type="ORF">HYZ11_04420</name>
</gene>
<dbReference type="GO" id="GO:0006171">
    <property type="term" value="P:cAMP biosynthetic process"/>
    <property type="evidence" value="ECO:0007669"/>
    <property type="project" value="TreeGrafter"/>
</dbReference>
<feature type="region of interest" description="Disordered" evidence="1">
    <location>
        <begin position="1"/>
        <end position="21"/>
    </location>
</feature>
<dbReference type="InterPro" id="IPR001054">
    <property type="entry name" value="A/G_cyclase"/>
</dbReference>
<dbReference type="Gene3D" id="3.30.70.1230">
    <property type="entry name" value="Nucleotide cyclase"/>
    <property type="match status" value="1"/>
</dbReference>
<dbReference type="PROSITE" id="PS50125">
    <property type="entry name" value="GUANYLATE_CYCLASE_2"/>
    <property type="match status" value="1"/>
</dbReference>
<accession>A0A932HZU8</accession>
<dbReference type="Pfam" id="PF19363">
    <property type="entry name" value="DUF5939"/>
    <property type="match status" value="1"/>
</dbReference>
<dbReference type="Proteomes" id="UP000782312">
    <property type="component" value="Unassembled WGS sequence"/>
</dbReference>
<comment type="caution">
    <text evidence="3">The sequence shown here is derived from an EMBL/GenBank/DDBJ whole genome shotgun (WGS) entry which is preliminary data.</text>
</comment>
<dbReference type="CDD" id="cd07302">
    <property type="entry name" value="CHD"/>
    <property type="match status" value="1"/>
</dbReference>
<dbReference type="InterPro" id="IPR045983">
    <property type="entry name" value="GUC-dom-containing_N"/>
</dbReference>
<dbReference type="SUPFAM" id="SSF55073">
    <property type="entry name" value="Nucleotide cyclase"/>
    <property type="match status" value="1"/>
</dbReference>
<dbReference type="GO" id="GO:0004016">
    <property type="term" value="F:adenylate cyclase activity"/>
    <property type="evidence" value="ECO:0007669"/>
    <property type="project" value="UniProtKB-ARBA"/>
</dbReference>
<dbReference type="SUPFAM" id="SSF55961">
    <property type="entry name" value="Bet v1-like"/>
    <property type="match status" value="1"/>
</dbReference>
<dbReference type="AlphaFoldDB" id="A0A932HZU8"/>
<dbReference type="InterPro" id="IPR029787">
    <property type="entry name" value="Nucleotide_cyclase"/>
</dbReference>
<organism evidence="3 4">
    <name type="scientific">Tectimicrobiota bacterium</name>
    <dbReference type="NCBI Taxonomy" id="2528274"/>
    <lineage>
        <taxon>Bacteria</taxon>
        <taxon>Pseudomonadati</taxon>
        <taxon>Nitrospinota/Tectimicrobiota group</taxon>
        <taxon>Candidatus Tectimicrobiota</taxon>
    </lineage>
</organism>
<dbReference type="EMBL" id="JACPUR010000013">
    <property type="protein sequence ID" value="MBI3126831.1"/>
    <property type="molecule type" value="Genomic_DNA"/>
</dbReference>
<proteinExistence type="predicted"/>
<name>A0A932HZU8_UNCTE</name>
<dbReference type="Gene3D" id="3.30.530.20">
    <property type="match status" value="1"/>
</dbReference>